<keyword evidence="8 13" id="KW-0418">Kinase</keyword>
<dbReference type="CDD" id="cd04243">
    <property type="entry name" value="AAK_AK-HSDH-like"/>
    <property type="match status" value="1"/>
</dbReference>
<comment type="pathway">
    <text evidence="1 14">Amino-acid biosynthesis; L-lysine biosynthesis via DAP pathway; (S)-tetrahydrodipicolinate from L-aspartate: step 1/4.</text>
</comment>
<comment type="caution">
    <text evidence="16">The sequence shown here is derived from an EMBL/GenBank/DDBJ whole genome shotgun (WGS) entry which is preliminary data.</text>
</comment>
<reference evidence="16 17" key="1">
    <citation type="submission" date="2023-07" db="EMBL/GenBank/DDBJ databases">
        <title>Novel species of Thermanaerothrix with wide hydrolytic capabilities.</title>
        <authorList>
            <person name="Zayulina K.S."/>
            <person name="Podosokorskaya O.A."/>
            <person name="Elcheninov A.G."/>
        </authorList>
    </citation>
    <scope>NUCLEOTIDE SEQUENCE [LARGE SCALE GENOMIC DNA]</scope>
    <source>
        <strain evidence="16 17">4228-RoL</strain>
    </source>
</reference>
<keyword evidence="11" id="KW-0457">Lysine biosynthesis</keyword>
<comment type="similarity">
    <text evidence="4 13">Belongs to the aspartokinase family.</text>
</comment>
<dbReference type="NCBIfam" id="TIGR00657">
    <property type="entry name" value="asp_kinases"/>
    <property type="match status" value="1"/>
</dbReference>
<dbReference type="CDD" id="cd04892">
    <property type="entry name" value="ACT_AK-like_2"/>
    <property type="match status" value="1"/>
</dbReference>
<evidence type="ECO:0000256" key="10">
    <source>
        <dbReference type="ARBA" id="ARBA00022915"/>
    </source>
</evidence>
<dbReference type="PROSITE" id="PS00324">
    <property type="entry name" value="ASPARTOKINASE"/>
    <property type="match status" value="1"/>
</dbReference>
<keyword evidence="9" id="KW-0067">ATP-binding</keyword>
<dbReference type="CDD" id="cd04921">
    <property type="entry name" value="ACT_AKi-HSDH-ThrA-like_1"/>
    <property type="match status" value="1"/>
</dbReference>
<keyword evidence="5 14" id="KW-0028">Amino-acid biosynthesis</keyword>
<evidence type="ECO:0000259" key="15">
    <source>
        <dbReference type="PROSITE" id="PS51671"/>
    </source>
</evidence>
<dbReference type="Gene3D" id="3.30.2130.10">
    <property type="entry name" value="VC0802-like"/>
    <property type="match status" value="1"/>
</dbReference>
<dbReference type="Proteomes" id="UP001254165">
    <property type="component" value="Unassembled WGS sequence"/>
</dbReference>
<dbReference type="InterPro" id="IPR001341">
    <property type="entry name" value="Asp_kinase"/>
</dbReference>
<dbReference type="SUPFAM" id="SSF53633">
    <property type="entry name" value="Carbamate kinase-like"/>
    <property type="match status" value="1"/>
</dbReference>
<keyword evidence="17" id="KW-1185">Reference proteome</keyword>
<gene>
    <name evidence="16" type="ORF">QYE77_01610</name>
</gene>
<name>A0ABU3NJB0_9CHLR</name>
<dbReference type="InterPro" id="IPR018042">
    <property type="entry name" value="Aspartate_kinase_CS"/>
</dbReference>
<evidence type="ECO:0000256" key="9">
    <source>
        <dbReference type="ARBA" id="ARBA00022840"/>
    </source>
</evidence>
<evidence type="ECO:0000256" key="13">
    <source>
        <dbReference type="RuleBase" id="RU003448"/>
    </source>
</evidence>
<evidence type="ECO:0000256" key="12">
    <source>
        <dbReference type="ARBA" id="ARBA00047872"/>
    </source>
</evidence>
<dbReference type="InterPro" id="IPR001048">
    <property type="entry name" value="Asp/Glu/Uridylate_kinase"/>
</dbReference>
<evidence type="ECO:0000256" key="2">
    <source>
        <dbReference type="ARBA" id="ARBA00004986"/>
    </source>
</evidence>
<evidence type="ECO:0000256" key="6">
    <source>
        <dbReference type="ARBA" id="ARBA00022679"/>
    </source>
</evidence>
<evidence type="ECO:0000256" key="7">
    <source>
        <dbReference type="ARBA" id="ARBA00022741"/>
    </source>
</evidence>
<dbReference type="PANTHER" id="PTHR21499">
    <property type="entry name" value="ASPARTATE KINASE"/>
    <property type="match status" value="1"/>
</dbReference>
<dbReference type="InterPro" id="IPR045865">
    <property type="entry name" value="ACT-like_dom_sf"/>
</dbReference>
<dbReference type="Gene3D" id="3.40.1160.10">
    <property type="entry name" value="Acetylglutamate kinase-like"/>
    <property type="match status" value="1"/>
</dbReference>
<keyword evidence="10" id="KW-0220">Diaminopimelate biosynthesis</keyword>
<protein>
    <recommendedName>
        <fullName evidence="13">Aspartokinase</fullName>
        <ecNumber evidence="13">2.7.2.4</ecNumber>
    </recommendedName>
</protein>
<evidence type="ECO:0000313" key="16">
    <source>
        <dbReference type="EMBL" id="MDT8896944.1"/>
    </source>
</evidence>
<dbReference type="InterPro" id="IPR036393">
    <property type="entry name" value="AceGlu_kinase-like_sf"/>
</dbReference>
<dbReference type="SUPFAM" id="SSF55021">
    <property type="entry name" value="ACT-like"/>
    <property type="match status" value="2"/>
</dbReference>
<evidence type="ECO:0000256" key="14">
    <source>
        <dbReference type="RuleBase" id="RU004249"/>
    </source>
</evidence>
<evidence type="ECO:0000256" key="8">
    <source>
        <dbReference type="ARBA" id="ARBA00022777"/>
    </source>
</evidence>
<proteinExistence type="inferred from homology"/>
<dbReference type="EMBL" id="JAUHMF010000001">
    <property type="protein sequence ID" value="MDT8896944.1"/>
    <property type="molecule type" value="Genomic_DNA"/>
</dbReference>
<evidence type="ECO:0000313" key="17">
    <source>
        <dbReference type="Proteomes" id="UP001254165"/>
    </source>
</evidence>
<dbReference type="PIRSF" id="PIRSF000726">
    <property type="entry name" value="Asp_kin"/>
    <property type="match status" value="1"/>
</dbReference>
<evidence type="ECO:0000256" key="4">
    <source>
        <dbReference type="ARBA" id="ARBA00010122"/>
    </source>
</evidence>
<evidence type="ECO:0000256" key="11">
    <source>
        <dbReference type="ARBA" id="ARBA00023154"/>
    </source>
</evidence>
<dbReference type="InterPro" id="IPR054352">
    <property type="entry name" value="ACT_Aspartokinase"/>
</dbReference>
<keyword evidence="7" id="KW-0547">Nucleotide-binding</keyword>
<evidence type="ECO:0000256" key="5">
    <source>
        <dbReference type="ARBA" id="ARBA00022605"/>
    </source>
</evidence>
<dbReference type="GO" id="GO:0004072">
    <property type="term" value="F:aspartate kinase activity"/>
    <property type="evidence" value="ECO:0007669"/>
    <property type="project" value="UniProtKB-EC"/>
</dbReference>
<comment type="pathway">
    <text evidence="2 14">Amino-acid biosynthesis; L-methionine biosynthesis via de novo pathway; L-homoserine from L-aspartate: step 1/3.</text>
</comment>
<dbReference type="InterPro" id="IPR002912">
    <property type="entry name" value="ACT_dom"/>
</dbReference>
<accession>A0ABU3NJB0</accession>
<organism evidence="16 17">
    <name type="scientific">Thermanaerothrix solaris</name>
    <dbReference type="NCBI Taxonomy" id="3058434"/>
    <lineage>
        <taxon>Bacteria</taxon>
        <taxon>Bacillati</taxon>
        <taxon>Chloroflexota</taxon>
        <taxon>Anaerolineae</taxon>
        <taxon>Anaerolineales</taxon>
        <taxon>Anaerolineaceae</taxon>
        <taxon>Thermanaerothrix</taxon>
    </lineage>
</organism>
<feature type="domain" description="ACT" evidence="15">
    <location>
        <begin position="413"/>
        <end position="473"/>
    </location>
</feature>
<dbReference type="EC" id="2.7.2.4" evidence="13"/>
<dbReference type="InterPro" id="IPR005260">
    <property type="entry name" value="Asp_kin_monofn"/>
</dbReference>
<comment type="catalytic activity">
    <reaction evidence="12 13">
        <text>L-aspartate + ATP = 4-phospho-L-aspartate + ADP</text>
        <dbReference type="Rhea" id="RHEA:23776"/>
        <dbReference type="ChEBI" id="CHEBI:29991"/>
        <dbReference type="ChEBI" id="CHEBI:30616"/>
        <dbReference type="ChEBI" id="CHEBI:57535"/>
        <dbReference type="ChEBI" id="CHEBI:456216"/>
        <dbReference type="EC" id="2.7.2.4"/>
    </reaction>
</comment>
<comment type="pathway">
    <text evidence="3 14">Amino-acid biosynthesis; L-threonine biosynthesis; L-threonine from L-aspartate: step 1/5.</text>
</comment>
<dbReference type="PANTHER" id="PTHR21499:SF3">
    <property type="entry name" value="ASPARTOKINASE"/>
    <property type="match status" value="1"/>
</dbReference>
<dbReference type="Pfam" id="PF22468">
    <property type="entry name" value="ACT_9"/>
    <property type="match status" value="2"/>
</dbReference>
<dbReference type="Pfam" id="PF00696">
    <property type="entry name" value="AA_kinase"/>
    <property type="match status" value="1"/>
</dbReference>
<dbReference type="PROSITE" id="PS51671">
    <property type="entry name" value="ACT"/>
    <property type="match status" value="1"/>
</dbReference>
<evidence type="ECO:0000256" key="1">
    <source>
        <dbReference type="ARBA" id="ARBA00004766"/>
    </source>
</evidence>
<keyword evidence="6 13" id="KW-0808">Transferase</keyword>
<sequence>MHPHSRSLLVMKFGGTSVGDAAAVQHVLDIVREARAAWSAVVVVASALSGVTETLLSQAYKVAQGDDSEVETTLQYLRERHQQLLTAFVSDQKMQQAVMGEIDQLLQRLASLWQAIAVLGEASPRALDAVAGMGERMSVRILAAALKASGIQAEAIDATDIIVTDNQFQSAHPDIAATQAKVEDFLRPRLMNGVVPVVTGYIGATPEGIPTTLGRGGSDYSAAILAAALQADEVWIWTDVNGVMTADPRLIPEAQTIPRLTYREVAELAYFGAKVLHPKTIRPIIEAGIRLRVLNTFNPSHPGSEIVGDEPTILDGVIKAVTAVRHQRLITVEGRGMLGVPGVAARTFTAVARTGTSVPLISQASSEQSICFAVPADTADKIVAALEQEFAQEIKRRDIDRVWASDEVVILTVVGSGMQHTPGVAGRVFGALGAKGINVIAIAQGSSEVSISLVVKAEDLKLGLLALHELIKI</sequence>
<evidence type="ECO:0000256" key="3">
    <source>
        <dbReference type="ARBA" id="ARBA00005139"/>
    </source>
</evidence>
<dbReference type="RefSeq" id="WP_315623595.1">
    <property type="nucleotide sequence ID" value="NZ_JAUHMF010000001.1"/>
</dbReference>